<accession>A0A9Q5SQI9</accession>
<reference evidence="2" key="1">
    <citation type="submission" date="2017-04" db="EMBL/GenBank/DDBJ databases">
        <title>Function of individual gut microbiota members based on whole genome sequencing of pure cultures obtained from chicken caecum.</title>
        <authorList>
            <person name="Medvecky M."/>
            <person name="Cejkova D."/>
            <person name="Polansky O."/>
            <person name="Karasova D."/>
            <person name="Kubasova T."/>
            <person name="Cizek A."/>
            <person name="Rychlik I."/>
        </authorList>
    </citation>
    <scope>NUCLEOTIDE SEQUENCE [LARGE SCALE GENOMIC DNA]</scope>
    <source>
        <strain evidence="2">An42</strain>
    </source>
</reference>
<protein>
    <recommendedName>
        <fullName evidence="3">Rieske domain-containing protein</fullName>
    </recommendedName>
</protein>
<evidence type="ECO:0000313" key="2">
    <source>
        <dbReference type="Proteomes" id="UP000195975"/>
    </source>
</evidence>
<dbReference type="Gene3D" id="2.102.10.10">
    <property type="entry name" value="Rieske [2Fe-2S] iron-sulphur domain"/>
    <property type="match status" value="1"/>
</dbReference>
<dbReference type="InterPro" id="IPR036922">
    <property type="entry name" value="Rieske_2Fe-2S_sf"/>
</dbReference>
<organism evidence="1 2">
    <name type="scientific">Parabacteroides johnsonii</name>
    <dbReference type="NCBI Taxonomy" id="387661"/>
    <lineage>
        <taxon>Bacteria</taxon>
        <taxon>Pseudomonadati</taxon>
        <taxon>Bacteroidota</taxon>
        <taxon>Bacteroidia</taxon>
        <taxon>Bacteroidales</taxon>
        <taxon>Tannerellaceae</taxon>
        <taxon>Parabacteroides</taxon>
    </lineage>
</organism>
<dbReference type="RefSeq" id="WP_021862027.1">
    <property type="nucleotide sequence ID" value="NZ_CAJLBM010000054.1"/>
</dbReference>
<evidence type="ECO:0008006" key="3">
    <source>
        <dbReference type="Google" id="ProtNLM"/>
    </source>
</evidence>
<dbReference type="Proteomes" id="UP000195975">
    <property type="component" value="Unassembled WGS sequence"/>
</dbReference>
<comment type="caution">
    <text evidence="1">The sequence shown here is derived from an EMBL/GenBank/DDBJ whole genome shotgun (WGS) entry which is preliminary data.</text>
</comment>
<dbReference type="PROSITE" id="PS51257">
    <property type="entry name" value="PROKAR_LIPOPROTEIN"/>
    <property type="match status" value="1"/>
</dbReference>
<dbReference type="GO" id="GO:0051537">
    <property type="term" value="F:2 iron, 2 sulfur cluster binding"/>
    <property type="evidence" value="ECO:0007669"/>
    <property type="project" value="InterPro"/>
</dbReference>
<proteinExistence type="predicted"/>
<dbReference type="AlphaFoldDB" id="A0A9Q5SQI9"/>
<dbReference type="EMBL" id="NFIJ01000018">
    <property type="protein sequence ID" value="OUO03891.1"/>
    <property type="molecule type" value="Genomic_DNA"/>
</dbReference>
<evidence type="ECO:0000313" key="1">
    <source>
        <dbReference type="EMBL" id="OUO03891.1"/>
    </source>
</evidence>
<gene>
    <name evidence="1" type="ORF">B5F96_14590</name>
</gene>
<sequence>MKRFLFCLLILFVCSCSKFEESDIPYAPVYLEIDLRFGDNDLVGMYHHKSITKARTAGERTGFSGVLVVCGIDNYGNATYYAFDLCCPHEAKKNIIIEADNAGKAICPECGTEYDIGYGTGAPTKGVSQYPLRKYYMAPISSDRQEWVVRN</sequence>
<name>A0A9Q5SQI9_9BACT</name>